<comment type="subcellular location">
    <subcellularLocation>
        <location evidence="1">Membrane</location>
    </subcellularLocation>
</comment>
<keyword evidence="2" id="KW-0812">Transmembrane</keyword>
<dbReference type="Gene3D" id="3.40.50.2300">
    <property type="match status" value="6"/>
</dbReference>
<evidence type="ECO:0000313" key="9">
    <source>
        <dbReference type="Proteomes" id="UP000030764"/>
    </source>
</evidence>
<keyword evidence="5" id="KW-0325">Glycoprotein</keyword>
<dbReference type="Proteomes" id="UP000030758">
    <property type="component" value="Unassembled WGS sequence"/>
</dbReference>
<evidence type="ECO:0000256" key="5">
    <source>
        <dbReference type="ARBA" id="ARBA00023180"/>
    </source>
</evidence>
<keyword evidence="9" id="KW-1185">Reference proteome</keyword>
<evidence type="ECO:0000313" key="7">
    <source>
        <dbReference type="EMBL" id="KFD48582.1"/>
    </source>
</evidence>
<feature type="domain" description="Receptor ligand binding region" evidence="6">
    <location>
        <begin position="657"/>
        <end position="840"/>
    </location>
</feature>
<evidence type="ECO:0000256" key="1">
    <source>
        <dbReference type="ARBA" id="ARBA00004370"/>
    </source>
</evidence>
<dbReference type="InterPro" id="IPR028082">
    <property type="entry name" value="Peripla_BP_I"/>
</dbReference>
<dbReference type="GO" id="GO:0016020">
    <property type="term" value="C:membrane"/>
    <property type="evidence" value="ECO:0007669"/>
    <property type="project" value="UniProtKB-SubCell"/>
</dbReference>
<keyword evidence="3" id="KW-1133">Transmembrane helix</keyword>
<dbReference type="EMBL" id="KL363289">
    <property type="protein sequence ID" value="KFD48582.1"/>
    <property type="molecule type" value="Genomic_DNA"/>
</dbReference>
<sequence>MFTTLSAEYNNRSEGEQWKLRTQHKTKCDVDLPFSHVKHPCDTQKAKIFRLNENYFSHLSAAHLGNSSSYRRSKSLSTFSHHCINVEIPQRSMYIIPGDVYFILLAKISRPVHTTSESCGNIQSQDGLIFAESFLYGIQRISKLILPNVMIGAVVIDTCSNAANAFKLLSQGSVATVDHHGNEKQESHHFDPSSVLAVLLQQDENIAYSEFAKLMSTTFKQWPVVSVGRHMLSEKEMNLFDISTSVELMLDASLNLAAKANWSCVHLIISKCYFRLQGKIQKSATYRNISTASMSWVMDEPNEMDDQYFNFTLSLILSQPNVAGVLLLLSPFALHRFVRLLNCSTICSRFTFIAIQDMIEPLDLYSGEDGCFISLKIVQEPESSFRRFLEQRKIGSKHQLPEHWINDYIFSYMHCAHEFSHERNGSTYRGCPDDFPLYDTQKSNLDLLSVNRLFDALLKISLAARAIMVKVCALPVKVPCKEFFQKLASNFIPYAAEAFRTTQVNWSDINIQMPGVRLHFIAQRNGSAERLFQVAEFDPTTKDININDFAEFQKIFARGSDCSRVAFTDTHPSHAITEPHVLPPFSVPSTLSVFAAPNPSSKMSQDLHVLHVPSLGDSQLFIGALLPLLSPTGNNVLDCSADPQDKGVLLLEALLWAVKKLEKTWNLDVNLLILNTCGSAVKADIVLQSLLNEPKLLLESHVASKFEKGRIIGFINDPTVGAAVVASQILSEASIINIDISGTLLSDSTYAVDLSQDVRTYAYAVAEFLSLNRMNSVSLVYSRRKTYVHLADLVRLEIAKKGVCVVADVELGMNANSRNAAEQLFLANRRGSNASIVLADHGALSALVDGLGEYPRDSVDLKFIFVILPGEDDEQKIHFLSTYFSSSVLLMSNVSLPAEFYSHLQQLHYERGVNNSNIWWRRFWERKYNCTPSECHEVQVSQNAYDGMLSTDALLLMNAISALFYGAHMLEEKLCLQGMSQCEEMVHYDKLGSEIVQTIMEGEISMVYDSSWRPKIRQSRLSAGNLTFYFLSSTGVEKIPVIKQRTLYENISTTEKHAVGILQSPILPTEYYDTLTCKNSPSTSCSLLNLSCQLHVKAEPSGRSEDDEMIRRTVSTGNAYRHAKIRQHTEFACLFSKHQVYMLALLPVHDRGYMPLTCGSFSMDYYQQWQAIKWSVERLNHFMFAEMGVSLGALAVDSCADETFGLNQIFSLLQSGAEQCISGNISDHIVATVLIPPEDANPYVVTARLFSGSGIPVLNVGSLTMEPRDGLRSLAVAPSFERLSKSIISLLRTIEWTYVGFVYIEDDLGFQRKLIFNSHANDHRICVENVALSNIPDRECKYWQTTLSRLFSDLSLLSQNGMRGVVLDIPDFTLHCFFQHMEHLVNTGLFQNDLFTFITTLGENFKQVFSHFEPLAAGFVILHPPTVQLKQFNHYWNALPLLERSSSVVSEAEELAVDGKLRRQQGLLKVLKYS</sequence>
<evidence type="ECO:0000256" key="3">
    <source>
        <dbReference type="ARBA" id="ARBA00022989"/>
    </source>
</evidence>
<protein>
    <recommendedName>
        <fullName evidence="6">Receptor ligand binding region domain-containing protein</fullName>
    </recommendedName>
</protein>
<dbReference type="SUPFAM" id="SSF53822">
    <property type="entry name" value="Periplasmic binding protein-like I"/>
    <property type="match status" value="2"/>
</dbReference>
<proteinExistence type="predicted"/>
<reference evidence="8 9" key="1">
    <citation type="journal article" date="2014" name="Nat. Genet.">
        <title>Genome and transcriptome of the porcine whipworm Trichuris suis.</title>
        <authorList>
            <person name="Jex A.R."/>
            <person name="Nejsum P."/>
            <person name="Schwarz E.M."/>
            <person name="Hu L."/>
            <person name="Young N.D."/>
            <person name="Hall R.S."/>
            <person name="Korhonen P.K."/>
            <person name="Liao S."/>
            <person name="Thamsborg S."/>
            <person name="Xia J."/>
            <person name="Xu P."/>
            <person name="Wang S."/>
            <person name="Scheerlinck J.P."/>
            <person name="Hofmann A."/>
            <person name="Sternberg P.W."/>
            <person name="Wang J."/>
            <person name="Gasser R.B."/>
        </authorList>
    </citation>
    <scope>NUCLEOTIDE SEQUENCE [LARGE SCALE GENOMIC DNA]</scope>
    <source>
        <strain evidence="8">DCEP-RM93F</strain>
        <strain evidence="7">DCEP-RM93M</strain>
    </source>
</reference>
<evidence type="ECO:0000256" key="2">
    <source>
        <dbReference type="ARBA" id="ARBA00022692"/>
    </source>
</evidence>
<dbReference type="InterPro" id="IPR001828">
    <property type="entry name" value="ANF_lig-bd_rcpt"/>
</dbReference>
<gene>
    <name evidence="7" type="ORF">M513_10516</name>
    <name evidence="8" type="ORF">M514_10516</name>
</gene>
<dbReference type="EMBL" id="KL367563">
    <property type="protein sequence ID" value="KFD63969.1"/>
    <property type="molecule type" value="Genomic_DNA"/>
</dbReference>
<dbReference type="Proteomes" id="UP000030764">
    <property type="component" value="Unassembled WGS sequence"/>
</dbReference>
<evidence type="ECO:0000259" key="6">
    <source>
        <dbReference type="Pfam" id="PF01094"/>
    </source>
</evidence>
<dbReference type="PANTHER" id="PTHR24060">
    <property type="entry name" value="METABOTROPIC GLUTAMATE RECEPTOR"/>
    <property type="match status" value="1"/>
</dbReference>
<name>A0A085N3C3_9BILA</name>
<feature type="domain" description="Receptor ligand binding region" evidence="6">
    <location>
        <begin position="1170"/>
        <end position="1384"/>
    </location>
</feature>
<keyword evidence="4" id="KW-0472">Membrane</keyword>
<evidence type="ECO:0000313" key="8">
    <source>
        <dbReference type="EMBL" id="KFD63969.1"/>
    </source>
</evidence>
<accession>A0A085N3C3</accession>
<dbReference type="Pfam" id="PF01094">
    <property type="entry name" value="ANF_receptor"/>
    <property type="match status" value="2"/>
</dbReference>
<evidence type="ECO:0000256" key="4">
    <source>
        <dbReference type="ARBA" id="ARBA00023136"/>
    </source>
</evidence>
<dbReference type="InterPro" id="IPR050726">
    <property type="entry name" value="mGluR"/>
</dbReference>
<organism evidence="8">
    <name type="scientific">Trichuris suis</name>
    <name type="common">pig whipworm</name>
    <dbReference type="NCBI Taxonomy" id="68888"/>
    <lineage>
        <taxon>Eukaryota</taxon>
        <taxon>Metazoa</taxon>
        <taxon>Ecdysozoa</taxon>
        <taxon>Nematoda</taxon>
        <taxon>Enoplea</taxon>
        <taxon>Dorylaimia</taxon>
        <taxon>Trichinellida</taxon>
        <taxon>Trichuridae</taxon>
        <taxon>Trichuris</taxon>
    </lineage>
</organism>